<feature type="compositionally biased region" description="Polar residues" evidence="3">
    <location>
        <begin position="1135"/>
        <end position="1144"/>
    </location>
</feature>
<dbReference type="SUPFAM" id="SSF53474">
    <property type="entry name" value="alpha/beta-Hydrolases"/>
    <property type="match status" value="1"/>
</dbReference>
<dbReference type="InterPro" id="IPR015943">
    <property type="entry name" value="WD40/YVTN_repeat-like_dom_sf"/>
</dbReference>
<protein>
    <recommendedName>
        <fullName evidence="4">Nephrocystin 3-like N-terminal domain-containing protein</fullName>
    </recommendedName>
</protein>
<dbReference type="Gene3D" id="3.40.50.1820">
    <property type="entry name" value="alpha/beta hydrolase"/>
    <property type="match status" value="1"/>
</dbReference>
<organism evidence="5 6">
    <name type="scientific">Verticillium longisporum</name>
    <name type="common">Verticillium dahliae var. longisporum</name>
    <dbReference type="NCBI Taxonomy" id="100787"/>
    <lineage>
        <taxon>Eukaryota</taxon>
        <taxon>Fungi</taxon>
        <taxon>Dikarya</taxon>
        <taxon>Ascomycota</taxon>
        <taxon>Pezizomycotina</taxon>
        <taxon>Sordariomycetes</taxon>
        <taxon>Hypocreomycetidae</taxon>
        <taxon>Glomerellales</taxon>
        <taxon>Plectosphaerellaceae</taxon>
        <taxon>Verticillium</taxon>
    </lineage>
</organism>
<evidence type="ECO:0000256" key="2">
    <source>
        <dbReference type="PROSITE-ProRule" id="PRU00221"/>
    </source>
</evidence>
<gene>
    <name evidence="5" type="ORF">BN1708_010469</name>
</gene>
<dbReference type="InterPro" id="IPR036770">
    <property type="entry name" value="Ankyrin_rpt-contain_sf"/>
</dbReference>
<dbReference type="PANTHER" id="PTHR10039">
    <property type="entry name" value="AMELOGENIN"/>
    <property type="match status" value="1"/>
</dbReference>
<feature type="repeat" description="WD" evidence="2">
    <location>
        <begin position="1291"/>
        <end position="1334"/>
    </location>
</feature>
<evidence type="ECO:0000256" key="3">
    <source>
        <dbReference type="SAM" id="MobiDB-lite"/>
    </source>
</evidence>
<evidence type="ECO:0000256" key="1">
    <source>
        <dbReference type="ARBA" id="ARBA00022737"/>
    </source>
</evidence>
<dbReference type="SMART" id="SM00320">
    <property type="entry name" value="WD40"/>
    <property type="match status" value="4"/>
</dbReference>
<dbReference type="PANTHER" id="PTHR10039:SF5">
    <property type="entry name" value="NACHT DOMAIN-CONTAINING PROTEIN"/>
    <property type="match status" value="1"/>
</dbReference>
<dbReference type="STRING" id="100787.A0A0G4KRN2"/>
<evidence type="ECO:0000313" key="6">
    <source>
        <dbReference type="Proteomes" id="UP000044602"/>
    </source>
</evidence>
<feature type="region of interest" description="Disordered" evidence="3">
    <location>
        <begin position="1124"/>
        <end position="1146"/>
    </location>
</feature>
<dbReference type="Pfam" id="PF24883">
    <property type="entry name" value="NPHP3_N"/>
    <property type="match status" value="1"/>
</dbReference>
<keyword evidence="1" id="KW-0677">Repeat</keyword>
<dbReference type="SUPFAM" id="SSF50978">
    <property type="entry name" value="WD40 repeat-like"/>
    <property type="match status" value="1"/>
</dbReference>
<feature type="domain" description="Nephrocystin 3-like N-terminal" evidence="4">
    <location>
        <begin position="374"/>
        <end position="555"/>
    </location>
</feature>
<reference evidence="6" key="1">
    <citation type="submission" date="2015-05" db="EMBL/GenBank/DDBJ databases">
        <authorList>
            <person name="Fogelqvist Johan"/>
        </authorList>
    </citation>
    <scope>NUCLEOTIDE SEQUENCE [LARGE SCALE GENOMIC DNA]</scope>
</reference>
<keyword evidence="6" id="KW-1185">Reference proteome</keyword>
<accession>A0A0G4KRN2</accession>
<dbReference type="InterPro" id="IPR056884">
    <property type="entry name" value="NPHP3-like_N"/>
</dbReference>
<dbReference type="EMBL" id="CVQH01003669">
    <property type="protein sequence ID" value="CRK12377.1"/>
    <property type="molecule type" value="Genomic_DNA"/>
</dbReference>
<feature type="repeat" description="WD" evidence="2">
    <location>
        <begin position="1451"/>
        <end position="1478"/>
    </location>
</feature>
<name>A0A0G4KRN2_VERLO</name>
<dbReference type="Gene3D" id="3.40.50.300">
    <property type="entry name" value="P-loop containing nucleotide triphosphate hydrolases"/>
    <property type="match status" value="1"/>
</dbReference>
<dbReference type="SUPFAM" id="SSF48403">
    <property type="entry name" value="Ankyrin repeat"/>
    <property type="match status" value="1"/>
</dbReference>
<dbReference type="Proteomes" id="UP000044602">
    <property type="component" value="Unassembled WGS sequence"/>
</dbReference>
<dbReference type="PROSITE" id="PS50082">
    <property type="entry name" value="WD_REPEATS_2"/>
    <property type="match status" value="2"/>
</dbReference>
<keyword evidence="2" id="KW-0853">WD repeat</keyword>
<evidence type="ECO:0000259" key="4">
    <source>
        <dbReference type="Pfam" id="PF24883"/>
    </source>
</evidence>
<dbReference type="Gene3D" id="1.25.40.20">
    <property type="entry name" value="Ankyrin repeat-containing domain"/>
    <property type="match status" value="1"/>
</dbReference>
<dbReference type="InterPro" id="IPR001680">
    <property type="entry name" value="WD40_rpt"/>
</dbReference>
<dbReference type="InterPro" id="IPR027417">
    <property type="entry name" value="P-loop_NTPase"/>
</dbReference>
<dbReference type="Gene3D" id="2.130.10.10">
    <property type="entry name" value="YVTN repeat-like/Quinoprotein amine dehydrogenase"/>
    <property type="match status" value="1"/>
</dbReference>
<sequence>MSPSPEDDTAIKFNLPQSSASVEVASEGFTTLWSALEAETDIVFIHGLQGHAQRTWHYGALEESGRGLLRIFQSSQRQHRKHDCFWPRDLLPNDCPNSRILTYGYDSHVSHFFSGAANQTNVVGHASSFLHDLEAIRRDDPGRPIIFVAHSLGGLLLKEALRQACIQVDDDAYLRDLPLRTERDEDSLGFDGAAGGFKMIFESTVATIFLGTPHRGSELAEWGLMLQKAAKAACFDTSDTLLRDLSVDSVTLKTLITGFAGAYERKHWELYTFCEGKALHVPFLPREKVVRDISATLGYHREHVDVINADHRAMCRFRGLHDPGYKKVKNALKACMRNQPGSIDGIKFRKALRELDAEETRWRLQQVVPAFEDTFEWLYSNKQLRFVDWLGSDEGLYWIKGKPASGKSTLLKKAYTDARTQKAQVALRVKGFKCTTAAFFFHDRGSPLQKSFEGFLKAVLHQILKDIPELRSVVHEGWRYFYRKSEPFTWTTDKLIHVFEHVVRETNFNTSILLFVDALDEFEGRYQDVARFLHTICLDSQRSKNVRVKICMTSRPEQVFLDNFTHVPGFWIQDHTAGDIQRVVDVEFQSNSRVGRELRDGTATHKAAIDSLKGQITRMAEGVFLWVRLILEELLGDFTDGSSVEEVAEELTRLPTDLTRYYRYLLEKRIRQKYIRQSRVMLDIVKCAKRPLVLSDFLLAYRFAAKSDSEVPGSRFAKVDTSFDEAKRLIQSRCGGLVELKEVRLENTERIYACSAFSDDQLEDYHVQFLHQTVKAFVEKASSAFTDSEDETPVNGFLYLTKLGLLTIGDSAWPRYSPSFSFQNDFLSYLKGSEDADLTDMSCLLSQVSMAKILDAFNPWATEQYLPPPKNLAGIAMLAETPRFLEHELSLLSGEEASKVFVLFCRYLSKHWETVPKDIASILLRYSTSAQLIMQAVRHSFVDAASKDGVLENQLYLLRTILEKGIHPDTPIPLVVGKVSAGGKSIGWNTFMHTDVSNPLPREVLELLHQHGSDVNARDHKDLTPLDHAVSQFLTAFDTMYSLRGGNVPTARKDAYIRKLDICRFLLDNGGRMTTRSDQFLWDISAETREEITALDIPVEPRLPFPPSMRPGEKFFFGETGHPSGGKEMLDDSASESSEQTEPQDMSWAEYGVQQARNLAWWILPTMYMLAPVAGHRFTGREEVYVLDIHRLGAGLASITSDQQLSLFDPARLGAGPITSLPTAHGNIKALRPFDRALAARFVAADAPLTALACDAASHTLAVGTEFANHQSSIALWDVRGASPAQRARYAEVHSDDVTELCFHPAEAPGILLSGSTDGVVNVYDTRAADEDDVVVQTLNTGSVHHAAFMSASEVYTLTHDEKLAVFNLDAAYEKGTPVADFGDVRAELACQYVANVTAKVDGSGAIIGVGSQDRQNFQLVHLARGSEKNSWVFDQASSVGLPGGHGEEIVRAFCFYDDEQVVFTAGEDGNIKAWRPN</sequence>
<dbReference type="InterPro" id="IPR036322">
    <property type="entry name" value="WD40_repeat_dom_sf"/>
</dbReference>
<proteinExistence type="predicted"/>
<dbReference type="InterPro" id="IPR029058">
    <property type="entry name" value="AB_hydrolase_fold"/>
</dbReference>
<evidence type="ECO:0000313" key="5">
    <source>
        <dbReference type="EMBL" id="CRK12377.1"/>
    </source>
</evidence>
<dbReference type="Pfam" id="PF00400">
    <property type="entry name" value="WD40"/>
    <property type="match status" value="1"/>
</dbReference>